<reference evidence="1" key="1">
    <citation type="journal article" date="2019" name="Environ. Microbiol.">
        <title>Fungal ecological strategies reflected in gene transcription - a case study of two litter decomposers.</title>
        <authorList>
            <person name="Barbi F."/>
            <person name="Kohler A."/>
            <person name="Barry K."/>
            <person name="Baskaran P."/>
            <person name="Daum C."/>
            <person name="Fauchery L."/>
            <person name="Ihrmark K."/>
            <person name="Kuo A."/>
            <person name="LaButti K."/>
            <person name="Lipzen A."/>
            <person name="Morin E."/>
            <person name="Grigoriev I.V."/>
            <person name="Henrissat B."/>
            <person name="Lindahl B."/>
            <person name="Martin F."/>
        </authorList>
    </citation>
    <scope>NUCLEOTIDE SEQUENCE</scope>
    <source>
        <strain evidence="1">JB14</strain>
    </source>
</reference>
<evidence type="ECO:0000313" key="1">
    <source>
        <dbReference type="EMBL" id="KAE9396503.1"/>
    </source>
</evidence>
<name>A0A6A4HFG8_9AGAR</name>
<proteinExistence type="predicted"/>
<keyword evidence="2" id="KW-1185">Reference proteome</keyword>
<sequence length="185" mass="21431">SPIYAFYHKDPEIKFDRNNKPKYAKFACTLCCEIKKQGLTGTDMASTGQMKQHAEKCWSKETVRAVYESGDVEKARAELQKHGKMRQSKITLGLKKIKTWAESFSTRPPSKEEIQCDRCYRWLQQEGQPDRYIPSKETVSRDVKHLYSKTKEKLAKELQEYEGELPVAIDCWTSPNHQACMSVMV</sequence>
<feature type="non-terminal residue" evidence="1">
    <location>
        <position position="185"/>
    </location>
</feature>
<dbReference type="OrthoDB" id="2677917at2759"/>
<organism evidence="1 2">
    <name type="scientific">Gymnopus androsaceus JB14</name>
    <dbReference type="NCBI Taxonomy" id="1447944"/>
    <lineage>
        <taxon>Eukaryota</taxon>
        <taxon>Fungi</taxon>
        <taxon>Dikarya</taxon>
        <taxon>Basidiomycota</taxon>
        <taxon>Agaricomycotina</taxon>
        <taxon>Agaricomycetes</taxon>
        <taxon>Agaricomycetidae</taxon>
        <taxon>Agaricales</taxon>
        <taxon>Marasmiineae</taxon>
        <taxon>Omphalotaceae</taxon>
        <taxon>Gymnopus</taxon>
    </lineage>
</organism>
<evidence type="ECO:0000313" key="2">
    <source>
        <dbReference type="Proteomes" id="UP000799118"/>
    </source>
</evidence>
<accession>A0A6A4HFG8</accession>
<evidence type="ECO:0008006" key="3">
    <source>
        <dbReference type="Google" id="ProtNLM"/>
    </source>
</evidence>
<dbReference type="Proteomes" id="UP000799118">
    <property type="component" value="Unassembled WGS sequence"/>
</dbReference>
<dbReference type="EMBL" id="ML769512">
    <property type="protein sequence ID" value="KAE9396503.1"/>
    <property type="molecule type" value="Genomic_DNA"/>
</dbReference>
<dbReference type="AlphaFoldDB" id="A0A6A4HFG8"/>
<gene>
    <name evidence="1" type="ORF">BT96DRAFT_749584</name>
</gene>
<feature type="non-terminal residue" evidence="1">
    <location>
        <position position="1"/>
    </location>
</feature>
<protein>
    <recommendedName>
        <fullName evidence="3">BED-type domain-containing protein</fullName>
    </recommendedName>
</protein>